<dbReference type="EMBL" id="FJNE01000001">
    <property type="protein sequence ID" value="CZQ83846.1"/>
    <property type="molecule type" value="Genomic_DNA"/>
</dbReference>
<protein>
    <submittedName>
        <fullName evidence="2">Portal protein spp1-type</fullName>
    </submittedName>
</protein>
<evidence type="ECO:0000256" key="1">
    <source>
        <dbReference type="SAM" id="MobiDB-lite"/>
    </source>
</evidence>
<name>A0A143Y7J2_9LACT</name>
<evidence type="ECO:0000313" key="2">
    <source>
        <dbReference type="EMBL" id="CZQ83846.1"/>
    </source>
</evidence>
<feature type="compositionally biased region" description="Polar residues" evidence="1">
    <location>
        <begin position="420"/>
        <end position="432"/>
    </location>
</feature>
<dbReference type="OrthoDB" id="3189403at2"/>
<feature type="region of interest" description="Disordered" evidence="1">
    <location>
        <begin position="416"/>
        <end position="441"/>
    </location>
</feature>
<dbReference type="STRING" id="140314.SAMN04488076_103203"/>
<accession>A0A143Y7J2</accession>
<sequence>MILIHPAEEEVTAEVVNNFIEIHQAELARYMRLKNLFESQAPILSLDKKEPYKPDNRLVVNHAKYTVETFNGYFAGIPVKVSHEDKNVSERIEQFLRMNDMDDNFAELSKITSIYGHGFELLYQDEESETCCTYNNPLDMFIVYDDTIAQKPLFAVRYQFDSEGKINGQLFTKNEEVAIVQGEEDLAFAETKLHYYGDVPVIEYIENEERQALFEPIESLINAYDKALSEKANDVDYFADAYLCILGAELDEDGVTRIRDNRTINIFGTDDASKIVVEFLQKPDGDTTQEHLLDRLERLVYQIAMVSNINDESFGNASGVALEFKLQPMKNLAAMKERKFTSGMNRRFKMLFNLPTNIEASKKDEWRNLKYRFTRNIPRNIADEADTASSLQGVVSKKTQLSVLSIVDNVDDEIEKMAEENNSGNSGYSTDPNGGFATEGS</sequence>
<reference evidence="2 3" key="1">
    <citation type="submission" date="2016-02" db="EMBL/GenBank/DDBJ databases">
        <authorList>
            <person name="Wen L."/>
            <person name="He K."/>
            <person name="Yang H."/>
        </authorList>
    </citation>
    <scope>NUCLEOTIDE SEQUENCE [LARGE SCALE GENOMIC DNA]</scope>
    <source>
        <strain evidence="2">Trichococcus palustris</strain>
    </source>
</reference>
<dbReference type="Pfam" id="PF05133">
    <property type="entry name" value="SPP1_portal"/>
    <property type="match status" value="1"/>
</dbReference>
<proteinExistence type="predicted"/>
<organism evidence="2 3">
    <name type="scientific">Trichococcus palustris</name>
    <dbReference type="NCBI Taxonomy" id="140314"/>
    <lineage>
        <taxon>Bacteria</taxon>
        <taxon>Bacillati</taxon>
        <taxon>Bacillota</taxon>
        <taxon>Bacilli</taxon>
        <taxon>Lactobacillales</taxon>
        <taxon>Carnobacteriaceae</taxon>
        <taxon>Trichococcus</taxon>
    </lineage>
</organism>
<dbReference type="AlphaFoldDB" id="A0A143Y7J2"/>
<dbReference type="InterPro" id="IPR006428">
    <property type="entry name" value="Portal_SPP1-type"/>
</dbReference>
<dbReference type="RefSeq" id="WP_087030849.1">
    <property type="nucleotide sequence ID" value="NZ_FJNE01000001.1"/>
</dbReference>
<gene>
    <name evidence="2" type="ORF">Tpal_494</name>
</gene>
<dbReference type="NCBIfam" id="TIGR01538">
    <property type="entry name" value="portal_SPP1"/>
    <property type="match status" value="1"/>
</dbReference>
<dbReference type="Proteomes" id="UP000242754">
    <property type="component" value="Unassembled WGS sequence"/>
</dbReference>
<keyword evidence="3" id="KW-1185">Reference proteome</keyword>
<evidence type="ECO:0000313" key="3">
    <source>
        <dbReference type="Proteomes" id="UP000242754"/>
    </source>
</evidence>
<dbReference type="InterPro" id="IPR021145">
    <property type="entry name" value="Portal_protein_SPP1_Gp6-like"/>
</dbReference>